<proteinExistence type="predicted"/>
<evidence type="ECO:0000313" key="2">
    <source>
        <dbReference type="Proteomes" id="UP000238322"/>
    </source>
</evidence>
<dbReference type="EMBL" id="PUHY01000005">
    <property type="protein sequence ID" value="PQO37536.1"/>
    <property type="molecule type" value="Genomic_DNA"/>
</dbReference>
<accession>A0A2S8FZB9</accession>
<dbReference type="AlphaFoldDB" id="A0A2S8FZB9"/>
<gene>
    <name evidence="1" type="ORF">C5Y83_06215</name>
</gene>
<name>A0A2S8FZB9_9BACT</name>
<dbReference type="OrthoDB" id="9905936at2"/>
<comment type="caution">
    <text evidence="1">The sequence shown here is derived from an EMBL/GenBank/DDBJ whole genome shotgun (WGS) entry which is preliminary data.</text>
</comment>
<evidence type="ECO:0000313" key="1">
    <source>
        <dbReference type="EMBL" id="PQO37536.1"/>
    </source>
</evidence>
<reference evidence="1 2" key="1">
    <citation type="submission" date="2018-02" db="EMBL/GenBank/DDBJ databases">
        <title>Comparative genomes isolates from brazilian mangrove.</title>
        <authorList>
            <person name="Araujo J.E."/>
            <person name="Taketani R.G."/>
            <person name="Silva M.C.P."/>
            <person name="Loureco M.V."/>
            <person name="Andreote F.D."/>
        </authorList>
    </citation>
    <scope>NUCLEOTIDE SEQUENCE [LARGE SCALE GENOMIC DNA]</scope>
    <source>
        <strain evidence="1 2">Hex-1 MGV</strain>
    </source>
</reference>
<protein>
    <submittedName>
        <fullName evidence="1">Uncharacterized protein</fullName>
    </submittedName>
</protein>
<dbReference type="RefSeq" id="WP_105328785.1">
    <property type="nucleotide sequence ID" value="NZ_PUHY01000005.1"/>
</dbReference>
<organism evidence="1 2">
    <name type="scientific">Blastopirellula marina</name>
    <dbReference type="NCBI Taxonomy" id="124"/>
    <lineage>
        <taxon>Bacteria</taxon>
        <taxon>Pseudomonadati</taxon>
        <taxon>Planctomycetota</taxon>
        <taxon>Planctomycetia</taxon>
        <taxon>Pirellulales</taxon>
        <taxon>Pirellulaceae</taxon>
        <taxon>Blastopirellula</taxon>
    </lineage>
</organism>
<sequence>MAVDYRNLSPSDFDFDSCTYLGPTATVDLAGQKVTLTFEVDLVSDETVALFRKLAQGWLDNMPIICEVTQRHLQVLGPDHEVESGELELQDITLNFEDQTENPSCVFFNYQLEDELDSDLCLEFPIEHFEVDWTKPIIAEDDYV</sequence>
<dbReference type="Proteomes" id="UP000238322">
    <property type="component" value="Unassembled WGS sequence"/>
</dbReference>